<gene>
    <name evidence="3" type="ORF">CaldiYA01_03600</name>
</gene>
<accession>A0ABN6E4U1</accession>
<dbReference type="Pfam" id="PF20047">
    <property type="entry name" value="DUF6449"/>
    <property type="match status" value="1"/>
</dbReference>
<name>A0ABN6E4U1_9FIRM</name>
<keyword evidence="1" id="KW-0472">Membrane</keyword>
<keyword evidence="4" id="KW-1185">Reference proteome</keyword>
<feature type="transmembrane region" description="Helical" evidence="1">
    <location>
        <begin position="61"/>
        <end position="84"/>
    </location>
</feature>
<keyword evidence="1" id="KW-1133">Transmembrane helix</keyword>
<evidence type="ECO:0000259" key="2">
    <source>
        <dbReference type="Pfam" id="PF20047"/>
    </source>
</evidence>
<keyword evidence="1" id="KW-0812">Transmembrane</keyword>
<proteinExistence type="predicted"/>
<feature type="domain" description="DUF6449" evidence="2">
    <location>
        <begin position="432"/>
        <end position="518"/>
    </location>
</feature>
<feature type="transmembrane region" description="Helical" evidence="1">
    <location>
        <begin position="332"/>
        <end position="351"/>
    </location>
</feature>
<sequence>MRLKISFFNKSIFLSDLKRYSWIGLLYFLGLFTNPLLIILFDIPNILKYKDFKISSSVLNYWSYTGLLTFLAGMLTSILIFSYIHSKEASDSIHSLPVKRETLYFSHVFSGCFILLIPVILNTAIILGLVIRFKDFFVFGTEEVFSWGLYITLYCMLFFTVTTFCASITGSIAVQGFLTIVLLNLPGFLYLTGIPNLYGLVFGYYAETNFQLIDKLIPLGRIFGGGSMPKMGFVEKIVYISLVIIFFILGAIFYRVRKSEKAGESIVFKPFEYIFKYGAAFCGMLFVGSYSTPLAQGKLWSILLSYFIGSFVCYLVAEMILNKRFNVFNRKLFQYVYFLIAMIAIIGIVKLDVFGFERYVPKPNEVKAMIFKDDTFLSSYNFSTYKIDNKFFNRDIINNTIRLHEYITKNKRHVLASANQPFSWTSNLYIKYYLKDGKEIERQYVVDRYSLSKYLKPIYENRNYKQHINPLFKVRQTNVKSIVLTKRGSERQFNIKEEDIQKFLTILKEEFSNTKYEELVFTTKEPWGYITINLKNVIYRGYNTFASHLDVPFSKSYSKLEKWLSERGYIKYARVMPDEIAYAAIGKVSSPEKVRNSVPEKLAQKAFKKATDKSLIEKYLRNYENPYIWHSYKSNGKQLYYIIFFDRANHIYDWGLLKSL</sequence>
<evidence type="ECO:0000313" key="4">
    <source>
        <dbReference type="Proteomes" id="UP000663623"/>
    </source>
</evidence>
<feature type="transmembrane region" description="Helical" evidence="1">
    <location>
        <begin position="104"/>
        <end position="131"/>
    </location>
</feature>
<feature type="transmembrane region" description="Helical" evidence="1">
    <location>
        <begin position="181"/>
        <end position="206"/>
    </location>
</feature>
<dbReference type="Proteomes" id="UP000663623">
    <property type="component" value="Chromosome"/>
</dbReference>
<protein>
    <recommendedName>
        <fullName evidence="2">DUF6449 domain-containing protein</fullName>
    </recommendedName>
</protein>
<feature type="transmembrane region" description="Helical" evidence="1">
    <location>
        <begin position="237"/>
        <end position="254"/>
    </location>
</feature>
<dbReference type="RefSeq" id="WP_207180717.1">
    <property type="nucleotide sequence ID" value="NZ_AP024480.1"/>
</dbReference>
<feature type="transmembrane region" description="Helical" evidence="1">
    <location>
        <begin position="20"/>
        <end position="41"/>
    </location>
</feature>
<dbReference type="InterPro" id="IPR045611">
    <property type="entry name" value="DUF6449"/>
</dbReference>
<reference evidence="3 4" key="1">
    <citation type="submission" date="2021-02" db="EMBL/GenBank/DDBJ databases">
        <title>Nitrogen-fixing ability and nitrogen fixation related genes of thermophilic fermentative bacteria in the genus Caldicellulosiruptor.</title>
        <authorList>
            <person name="Chen Y."/>
            <person name="Nishihara A."/>
            <person name="Haruta S."/>
        </authorList>
    </citation>
    <scope>NUCLEOTIDE SEQUENCE [LARGE SCALE GENOMIC DNA]</scope>
    <source>
        <strain evidence="3 4">YA01</strain>
    </source>
</reference>
<feature type="transmembrane region" description="Helical" evidence="1">
    <location>
        <begin position="151"/>
        <end position="174"/>
    </location>
</feature>
<dbReference type="EMBL" id="AP024480">
    <property type="protein sequence ID" value="BCS80400.1"/>
    <property type="molecule type" value="Genomic_DNA"/>
</dbReference>
<evidence type="ECO:0000256" key="1">
    <source>
        <dbReference type="SAM" id="Phobius"/>
    </source>
</evidence>
<feature type="transmembrane region" description="Helical" evidence="1">
    <location>
        <begin position="299"/>
        <end position="320"/>
    </location>
</feature>
<feature type="transmembrane region" description="Helical" evidence="1">
    <location>
        <begin position="274"/>
        <end position="293"/>
    </location>
</feature>
<evidence type="ECO:0000313" key="3">
    <source>
        <dbReference type="EMBL" id="BCS80400.1"/>
    </source>
</evidence>
<organism evidence="3 4">
    <name type="scientific">Caldicellulosiruptor diazotrophicus</name>
    <dbReference type="NCBI Taxonomy" id="2806205"/>
    <lineage>
        <taxon>Bacteria</taxon>
        <taxon>Bacillati</taxon>
        <taxon>Bacillota</taxon>
        <taxon>Bacillota incertae sedis</taxon>
        <taxon>Caldicellulosiruptorales</taxon>
        <taxon>Caldicellulosiruptoraceae</taxon>
        <taxon>Caldicellulosiruptor</taxon>
    </lineage>
</organism>